<sequence length="1084" mass="118001">MDLVEKYVPAENVTVVQEDFQSVKFLFTITNREKPADLTGATDIVVSFVKPDGHLVLQNDATLVNGKVELVANPQAFTYVGKIYFQVQYKIGSSIYNTRQAFLWVEKGHTSCQTVSSTDFAPMLDQAIQAGQMLSGIDLQALIDSKVTAENAQKDVDALELRVGALEVTIVGLDSRVDALEVSQAEQDGKITSLQNSQTTLDSKVTSLESGQSSLSSRISSVEGNITIVVNEVDALQLTAVDHETRIDGLETSIPNLDPINTAITTLQAKDVEQDGRIGANELAISGLQTKNTQQDTAIAGNATEIGNLQVEQTTQNNRLTAVENKNASQDSAIGDIQTKDTQQDAAISALQSSQATQDTDIAAIKTKNTQQDTAISANSTSITAIDTKVTANKNAQDTVNAGVTGSLSNHSTRIEALETDATVDDARITNLEGDNTSNKNRISNVEGAIGVLNSDINDLQGNNAVQDSRLNAIETKNTTQDGLIASNSAAITANKADADSKITGLTTRVGTIETDITGLKTKDTQQDTRMTAIENKDATQDARMTTIEGVNTEQNTRLTTLETDFAQNKKKIEYKERQTENLSRFYQKLRSREGTTTIGCVGDSITYGTDLYSPDTRPPYPETFPDGSVNTISRASKTYPESLQEALSEVYGDGKVIVSNMGRSGDYVRSGYNRWQLDTINYNLDCAVLNYGINDARNDGCPYKGDVIVYIQEYRKMIEKFISNGTAIILLSLTKNAPQDRIELDIYANAIKILGAEYGIPVMDSQEIMANYSNTFYSDITHFNGAGFNILGKRIASAFVGAGLVSKMPVQSRSELLTRQQVDNLTYGTGISTIYSTSYPTPDETAVNNGIGLRLNANETVYYNFYVENDLLYTVPNVAFLQPNSSVEFALDFGVEQPEFSNVNSLLRSVDHSYTEPSVLQLDYGSLPFSGINYSLKEVLLSNAPKIMIVRKGWHTLRIKAINNDMNVYGVSFVGLQDLNRFNYNLYFDASGYGVHTRTANGDYVQIRGSGGVGLEESVIFASTNNPATYLMAVGNAEITTGRPLRFAAQATAPTPKKGLMYFDSSTSKLKICEDGVNWVNLV</sequence>
<dbReference type="EMBL" id="MT700412">
    <property type="protein sequence ID" value="QNI20379.1"/>
    <property type="molecule type" value="Genomic_DNA"/>
</dbReference>
<dbReference type="Gene3D" id="2.60.40.3350">
    <property type="match status" value="1"/>
</dbReference>
<keyword evidence="3" id="KW-1185">Reference proteome</keyword>
<accession>A0A7G8AKD4</accession>
<evidence type="ECO:0000313" key="3">
    <source>
        <dbReference type="Proteomes" id="UP000515915"/>
    </source>
</evidence>
<dbReference type="Gene3D" id="1.20.5.340">
    <property type="match status" value="3"/>
</dbReference>
<name>A0A7G8AKD4_9CAUD</name>
<dbReference type="Proteomes" id="UP000515915">
    <property type="component" value="Segment"/>
</dbReference>
<evidence type="ECO:0000313" key="2">
    <source>
        <dbReference type="EMBL" id="QNI20379.1"/>
    </source>
</evidence>
<dbReference type="GO" id="GO:0004622">
    <property type="term" value="F:phosphatidylcholine lysophospholipase activity"/>
    <property type="evidence" value="ECO:0007669"/>
    <property type="project" value="TreeGrafter"/>
</dbReference>
<evidence type="ECO:0000259" key="1">
    <source>
        <dbReference type="Pfam" id="PF13472"/>
    </source>
</evidence>
<dbReference type="Pfam" id="PF13472">
    <property type="entry name" value="Lipase_GDSL_2"/>
    <property type="match status" value="1"/>
</dbReference>
<dbReference type="SUPFAM" id="SSF52266">
    <property type="entry name" value="SGNH hydrolase"/>
    <property type="match status" value="1"/>
</dbReference>
<dbReference type="PANTHER" id="PTHR30383">
    <property type="entry name" value="THIOESTERASE 1/PROTEASE 1/LYSOPHOSPHOLIPASE L1"/>
    <property type="match status" value="1"/>
</dbReference>
<dbReference type="InterPro" id="IPR036514">
    <property type="entry name" value="SGNH_hydro_sf"/>
</dbReference>
<dbReference type="CDD" id="cd00229">
    <property type="entry name" value="SGNH_hydrolase"/>
    <property type="match status" value="1"/>
</dbReference>
<dbReference type="InterPro" id="IPR051532">
    <property type="entry name" value="Ester_Hydrolysis_Enzymes"/>
</dbReference>
<organism evidence="2 3">
    <name type="scientific">Bacillus phage 1_ICo-2020</name>
    <dbReference type="NCBI Taxonomy" id="2759272"/>
    <lineage>
        <taxon>Viruses</taxon>
        <taxon>Duplodnaviria</taxon>
        <taxon>Heunggongvirae</taxon>
        <taxon>Uroviricota</taxon>
        <taxon>Caudoviricetes</taxon>
        <taxon>Ehrlichviridae</taxon>
        <taxon>Suttonboningtonvirus</taxon>
        <taxon>Suttonboningtonvirus sv1ICo2020</taxon>
    </lineage>
</organism>
<proteinExistence type="predicted"/>
<feature type="domain" description="SGNH hydrolase-type esterase" evidence="1">
    <location>
        <begin position="601"/>
        <end position="788"/>
    </location>
</feature>
<dbReference type="InterPro" id="IPR013830">
    <property type="entry name" value="SGNH_hydro"/>
</dbReference>
<dbReference type="Gene3D" id="3.40.50.1110">
    <property type="entry name" value="SGNH hydrolase"/>
    <property type="match status" value="1"/>
</dbReference>
<dbReference type="PANTHER" id="PTHR30383:SF5">
    <property type="entry name" value="SGNH HYDROLASE-TYPE ESTERASE DOMAIN-CONTAINING PROTEIN"/>
    <property type="match status" value="1"/>
</dbReference>
<dbReference type="SUPFAM" id="SSF57997">
    <property type="entry name" value="Tropomyosin"/>
    <property type="match status" value="1"/>
</dbReference>
<reference evidence="2 3" key="1">
    <citation type="submission" date="2020-06" db="EMBL/GenBank/DDBJ databases">
        <authorList>
            <person name="Connerton I.F."/>
        </authorList>
    </citation>
    <scope>NUCLEOTIDE SEQUENCE [LARGE SCALE GENOMIC DNA]</scope>
</reference>
<protein>
    <submittedName>
        <fullName evidence="2">Tail fiber estarase</fullName>
    </submittedName>
</protein>